<name>A0A4D6XKD1_PSEPU</name>
<sequence length="266" mass="27742">MHGNVEHCQYVNCIHRNGVTISGNHNSVRGGTVFAPALAATGNGVAISINEMRGTSFLFEGFKIIADGDPSTTSRGVIDCGGNSVSMSADTILGGCMTFRDIDMSAPNARIPIKIVNRGSTATGKCVDIKINCPDSPVTRSSNGIIQSLSGTQFDRVRFEVDLPNAGAPAGTTIDAAKVCGMTEGGTVAAVTTATTFQDVPITFNRRFPKAPSMRLNGNLSAAGVNIFYTPISITTNGATLRIYTTGGSMTAGVAVNLMWEAILNE</sequence>
<reference evidence="3" key="1">
    <citation type="submission" date="2019-04" db="EMBL/GenBank/DDBJ databases">
        <title>Genome sequence of Pseudomonas putida 1290, an auxin catabolizing strain.</title>
        <authorList>
            <person name="Laird T.S."/>
            <person name="Leveau J.H.J."/>
        </authorList>
    </citation>
    <scope>NUCLEOTIDE SEQUENCE [LARGE SCALE GENOMIC DNA]</scope>
    <source>
        <strain evidence="3">1290</strain>
    </source>
</reference>
<feature type="domain" description="Gp49 pectin lyase-like" evidence="1">
    <location>
        <begin position="1"/>
        <end position="75"/>
    </location>
</feature>
<dbReference type="EMBL" id="CP039371">
    <property type="protein sequence ID" value="QCI13295.1"/>
    <property type="molecule type" value="Genomic_DNA"/>
</dbReference>
<dbReference type="Pfam" id="PF22442">
    <property type="entry name" value="Gp49_Pectate_lyase_like"/>
    <property type="match status" value="1"/>
</dbReference>
<evidence type="ECO:0000313" key="3">
    <source>
        <dbReference type="Proteomes" id="UP000298551"/>
    </source>
</evidence>
<organism evidence="2 3">
    <name type="scientific">Pseudomonas putida</name>
    <name type="common">Arthrobacter siderocapsulatus</name>
    <dbReference type="NCBI Taxonomy" id="303"/>
    <lineage>
        <taxon>Bacteria</taxon>
        <taxon>Pseudomonadati</taxon>
        <taxon>Pseudomonadota</taxon>
        <taxon>Gammaproteobacteria</taxon>
        <taxon>Pseudomonadales</taxon>
        <taxon>Pseudomonadaceae</taxon>
        <taxon>Pseudomonas</taxon>
    </lineage>
</organism>
<dbReference type="Proteomes" id="UP000298551">
    <property type="component" value="Chromosome"/>
</dbReference>
<evidence type="ECO:0000259" key="1">
    <source>
        <dbReference type="Pfam" id="PF22442"/>
    </source>
</evidence>
<gene>
    <name evidence="2" type="ORF">E6B08_18830</name>
</gene>
<evidence type="ECO:0000313" key="2">
    <source>
        <dbReference type="EMBL" id="QCI13295.1"/>
    </source>
</evidence>
<dbReference type="InterPro" id="IPR054136">
    <property type="entry name" value="Gp49_pectate_lyase-like"/>
</dbReference>
<accession>A0A4D6XKD1</accession>
<proteinExistence type="predicted"/>
<dbReference type="AlphaFoldDB" id="A0A4D6XKD1"/>
<protein>
    <recommendedName>
        <fullName evidence="1">Gp49 pectin lyase-like domain-containing protein</fullName>
    </recommendedName>
</protein>